<name>A0ABV3YXR9_9PSED</name>
<protein>
    <submittedName>
        <fullName evidence="4">PaaI family thioesterase</fullName>
        <ecNumber evidence="4">3.1.2.-</ecNumber>
    </submittedName>
</protein>
<evidence type="ECO:0000256" key="1">
    <source>
        <dbReference type="ARBA" id="ARBA00008324"/>
    </source>
</evidence>
<comment type="caution">
    <text evidence="4">The sequence shown here is derived from an EMBL/GenBank/DDBJ whole genome shotgun (WGS) entry which is preliminary data.</text>
</comment>
<proteinExistence type="inferred from homology"/>
<organism evidence="4 5">
    <name type="scientific">Pseudomonas zhanjiangensis</name>
    <dbReference type="NCBI Taxonomy" id="3239015"/>
    <lineage>
        <taxon>Bacteria</taxon>
        <taxon>Pseudomonadati</taxon>
        <taxon>Pseudomonadota</taxon>
        <taxon>Gammaproteobacteria</taxon>
        <taxon>Pseudomonadales</taxon>
        <taxon>Pseudomonadaceae</taxon>
        <taxon>Pseudomonas</taxon>
    </lineage>
</organism>
<dbReference type="SUPFAM" id="SSF54637">
    <property type="entry name" value="Thioesterase/thiol ester dehydrase-isomerase"/>
    <property type="match status" value="1"/>
</dbReference>
<dbReference type="Proteomes" id="UP001560296">
    <property type="component" value="Unassembled WGS sequence"/>
</dbReference>
<dbReference type="InterPro" id="IPR029069">
    <property type="entry name" value="HotDog_dom_sf"/>
</dbReference>
<dbReference type="InterPro" id="IPR003736">
    <property type="entry name" value="PAAI_dom"/>
</dbReference>
<dbReference type="Pfam" id="PF03061">
    <property type="entry name" value="4HBT"/>
    <property type="match status" value="1"/>
</dbReference>
<reference evidence="4 5" key="1">
    <citation type="submission" date="2024-07" db="EMBL/GenBank/DDBJ databases">
        <authorList>
            <person name="Li M."/>
        </authorList>
    </citation>
    <scope>NUCLEOTIDE SEQUENCE [LARGE SCALE GENOMIC DNA]</scope>
    <source>
        <strain evidence="4 5">25A3E</strain>
    </source>
</reference>
<evidence type="ECO:0000313" key="5">
    <source>
        <dbReference type="Proteomes" id="UP001560296"/>
    </source>
</evidence>
<dbReference type="Gene3D" id="3.10.129.10">
    <property type="entry name" value="Hotdog Thioesterase"/>
    <property type="match status" value="1"/>
</dbReference>
<keyword evidence="5" id="KW-1185">Reference proteome</keyword>
<dbReference type="RefSeq" id="WP_369289075.1">
    <property type="nucleotide sequence ID" value="NZ_JBFTEG010000020.1"/>
</dbReference>
<accession>A0ABV3YXR9</accession>
<dbReference type="GO" id="GO:0016787">
    <property type="term" value="F:hydrolase activity"/>
    <property type="evidence" value="ECO:0007669"/>
    <property type="project" value="UniProtKB-KW"/>
</dbReference>
<comment type="similarity">
    <text evidence="1">Belongs to the thioesterase PaaI family.</text>
</comment>
<gene>
    <name evidence="4" type="ORF">AB5S05_18900</name>
</gene>
<dbReference type="EMBL" id="JBFTEG010000020">
    <property type="protein sequence ID" value="MEX6504136.1"/>
    <property type="molecule type" value="Genomic_DNA"/>
</dbReference>
<dbReference type="PANTHER" id="PTHR21660:SF1">
    <property type="entry name" value="ACYL-COENZYME A THIOESTERASE 13"/>
    <property type="match status" value="1"/>
</dbReference>
<dbReference type="InterPro" id="IPR006683">
    <property type="entry name" value="Thioestr_dom"/>
</dbReference>
<sequence length="137" mass="14540">MNATSGISRERLEQALAHSTFAQLLGAELLDFAPGRVSLQLHSRPDLCQHHGYLHGAVVGFMVDSGCAWAAASLVGDVVTSEYKLNLLAPAIGDKLICRSEVLKAGQRQAVCRADVFAVRDGAEKLVATGLATIVRV</sequence>
<feature type="domain" description="Thioesterase" evidence="3">
    <location>
        <begin position="51"/>
        <end position="120"/>
    </location>
</feature>
<evidence type="ECO:0000313" key="4">
    <source>
        <dbReference type="EMBL" id="MEX6504136.1"/>
    </source>
</evidence>
<dbReference type="NCBIfam" id="TIGR00369">
    <property type="entry name" value="unchar_dom_1"/>
    <property type="match status" value="1"/>
</dbReference>
<dbReference type="CDD" id="cd03443">
    <property type="entry name" value="PaaI_thioesterase"/>
    <property type="match status" value="1"/>
</dbReference>
<evidence type="ECO:0000259" key="3">
    <source>
        <dbReference type="Pfam" id="PF03061"/>
    </source>
</evidence>
<evidence type="ECO:0000256" key="2">
    <source>
        <dbReference type="ARBA" id="ARBA00022801"/>
    </source>
</evidence>
<dbReference type="PANTHER" id="PTHR21660">
    <property type="entry name" value="THIOESTERASE SUPERFAMILY MEMBER-RELATED"/>
    <property type="match status" value="1"/>
</dbReference>
<keyword evidence="2 4" id="KW-0378">Hydrolase</keyword>
<dbReference type="InterPro" id="IPR039298">
    <property type="entry name" value="ACOT13"/>
</dbReference>
<dbReference type="EC" id="3.1.2.-" evidence="4"/>